<evidence type="ECO:0000313" key="1">
    <source>
        <dbReference type="EMBL" id="EYU15207.1"/>
    </source>
</evidence>
<dbReference type="Proteomes" id="UP000023464">
    <property type="component" value="Unassembled WGS sequence"/>
</dbReference>
<organism evidence="1 2">
    <name type="scientific">Photorhabdus aegyptia</name>
    <dbReference type="NCBI Taxonomy" id="2805098"/>
    <lineage>
        <taxon>Bacteria</taxon>
        <taxon>Pseudomonadati</taxon>
        <taxon>Pseudomonadota</taxon>
        <taxon>Gammaproteobacteria</taxon>
        <taxon>Enterobacterales</taxon>
        <taxon>Morganellaceae</taxon>
        <taxon>Photorhabdus</taxon>
    </lineage>
</organism>
<evidence type="ECO:0008006" key="3">
    <source>
        <dbReference type="Google" id="ProtNLM"/>
    </source>
</evidence>
<evidence type="ECO:0000313" key="2">
    <source>
        <dbReference type="Proteomes" id="UP000023464"/>
    </source>
</evidence>
<protein>
    <recommendedName>
        <fullName evidence="3">Phage tail collar domain-containing protein</fullName>
    </recommendedName>
</protein>
<dbReference type="AlphaFoldDB" id="A0A022PGD6"/>
<dbReference type="PATRIC" id="fig|1393736.3.peg.2344"/>
<gene>
    <name evidence="1" type="ORF">BA1DRAFT_02295</name>
</gene>
<reference evidence="1 2" key="1">
    <citation type="submission" date="2014-03" db="EMBL/GenBank/DDBJ databases">
        <title>Draft Genome of Photorhabdus luminescens BA1, an Egyptian Isolate.</title>
        <authorList>
            <person name="Ghazal S."/>
            <person name="Hurst S.G.IV."/>
            <person name="Morris K."/>
            <person name="Thomas K."/>
            <person name="Tisa L.S."/>
        </authorList>
    </citation>
    <scope>NUCLEOTIDE SEQUENCE [LARGE SCALE GENOMIC DNA]</scope>
    <source>
        <strain evidence="1 2">BA1</strain>
    </source>
</reference>
<dbReference type="EMBL" id="JFGV01000030">
    <property type="protein sequence ID" value="EYU15207.1"/>
    <property type="molecule type" value="Genomic_DNA"/>
</dbReference>
<sequence>MFSGDSAPSGWAFCDGNNGTPDLRSRFVMCGDSFYDKGYSSKASGSFDEKTFFKSTTPITVSVNVMVQDTVLTESQIPSHKHIGGMSYWNSYGMNYGNASDTKTKYQISNK</sequence>
<keyword evidence="2" id="KW-1185">Reference proteome</keyword>
<comment type="caution">
    <text evidence="1">The sequence shown here is derived from an EMBL/GenBank/DDBJ whole genome shotgun (WGS) entry which is preliminary data.</text>
</comment>
<accession>A0A022PGD6</accession>
<name>A0A022PGD6_9GAMM</name>
<dbReference type="SUPFAM" id="SSF88874">
    <property type="entry name" value="Receptor-binding domain of short tail fibre protein gp12"/>
    <property type="match status" value="1"/>
</dbReference>
<proteinExistence type="predicted"/>